<dbReference type="EMBL" id="FNRL01000003">
    <property type="protein sequence ID" value="SEA13645.1"/>
    <property type="molecule type" value="Genomic_DNA"/>
</dbReference>
<dbReference type="Proteomes" id="UP000199656">
    <property type="component" value="Unassembled WGS sequence"/>
</dbReference>
<keyword evidence="3" id="KW-1185">Reference proteome</keyword>
<reference evidence="3" key="1">
    <citation type="submission" date="2016-10" db="EMBL/GenBank/DDBJ databases">
        <authorList>
            <person name="Varghese N."/>
            <person name="Submissions S."/>
        </authorList>
    </citation>
    <scope>NUCLEOTIDE SEQUENCE [LARGE SCALE GENOMIC DNA]</scope>
    <source>
        <strain evidence="3">DSM 23920</strain>
    </source>
</reference>
<evidence type="ECO:0000256" key="1">
    <source>
        <dbReference type="SAM" id="SignalP"/>
    </source>
</evidence>
<dbReference type="RefSeq" id="WP_089759119.1">
    <property type="nucleotide sequence ID" value="NZ_BKAT01000002.1"/>
</dbReference>
<dbReference type="InterPro" id="IPR010870">
    <property type="entry name" value="Porin_O/P"/>
</dbReference>
<evidence type="ECO:0000313" key="2">
    <source>
        <dbReference type="EMBL" id="SEA13645.1"/>
    </source>
</evidence>
<gene>
    <name evidence="2" type="ORF">SAMN05660909_00904</name>
</gene>
<evidence type="ECO:0000313" key="3">
    <source>
        <dbReference type="Proteomes" id="UP000199656"/>
    </source>
</evidence>
<feature type="signal peptide" evidence="1">
    <location>
        <begin position="1"/>
        <end position="20"/>
    </location>
</feature>
<dbReference type="Pfam" id="PF07396">
    <property type="entry name" value="Porin_O_P"/>
    <property type="match status" value="1"/>
</dbReference>
<dbReference type="OrthoDB" id="846879at2"/>
<name>A0A1H3YQ35_9BACT</name>
<feature type="chain" id="PRO_5011639088" evidence="1">
    <location>
        <begin position="21"/>
        <end position="388"/>
    </location>
</feature>
<accession>A0A1H3YQ35</accession>
<dbReference type="AlphaFoldDB" id="A0A1H3YQ35"/>
<organism evidence="2 3">
    <name type="scientific">Chitinophaga terrae</name>
    <name type="common">ex Kim and Jung 2007</name>
    <dbReference type="NCBI Taxonomy" id="408074"/>
    <lineage>
        <taxon>Bacteria</taxon>
        <taxon>Pseudomonadati</taxon>
        <taxon>Bacteroidota</taxon>
        <taxon>Chitinophagia</taxon>
        <taxon>Chitinophagales</taxon>
        <taxon>Chitinophagaceae</taxon>
        <taxon>Chitinophaga</taxon>
    </lineage>
</organism>
<proteinExistence type="predicted"/>
<sequence>MYIRNWLIAVLLLYVMQAPAQHKQAAADTSLYTPLIPVSKQSLLNNVDVIANMRFGFRNEFDKGAYQDSRFVNEQFRLEIKGKVSDKLFFRFRDRYTRDPETQSVDNISRSTDLAFVRFDPNEKWKIYAGKLCADWGGYEFDANPIDIYEYSDIIEYADNFLSGAGVGFLPTPSNEFTFQLLNSRTKTFKELYDTIPGISEAKFPFAAVLSWRGKFWDDRFQTIWSYSLFKEATHTYMNYFAFGNQLQLKRFRLQYDFKLSLENLDRKLLVSGWTPDHKPAQDVKYMSHWLSADLQVSRLVHLAFTGMVDLAYWNGNPDPAKDKHLRTAWGYIPGVEVYPLKRVNLKVYGNMVGRVYRYTDYARSALGLVNDDTYRFTVGIVTPLQVL</sequence>
<protein>
    <submittedName>
        <fullName evidence="2">Phosphate-selective porin O and P</fullName>
    </submittedName>
</protein>
<keyword evidence="1" id="KW-0732">Signal</keyword>
<dbReference type="STRING" id="408074.SAMN05660909_00904"/>